<dbReference type="Proteomes" id="UP000319160">
    <property type="component" value="Unassembled WGS sequence"/>
</dbReference>
<dbReference type="AlphaFoldDB" id="A0A553HVT9"/>
<feature type="compositionally biased region" description="Basic residues" evidence="1">
    <location>
        <begin position="246"/>
        <end position="265"/>
    </location>
</feature>
<comment type="caution">
    <text evidence="2">The sequence shown here is derived from an EMBL/GenBank/DDBJ whole genome shotgun (WGS) entry which is preliminary data.</text>
</comment>
<protein>
    <submittedName>
        <fullName evidence="2">Uncharacterized protein</fullName>
    </submittedName>
</protein>
<organism evidence="2 3">
    <name type="scientific">Xylaria flabelliformis</name>
    <dbReference type="NCBI Taxonomy" id="2512241"/>
    <lineage>
        <taxon>Eukaryota</taxon>
        <taxon>Fungi</taxon>
        <taxon>Dikarya</taxon>
        <taxon>Ascomycota</taxon>
        <taxon>Pezizomycotina</taxon>
        <taxon>Sordariomycetes</taxon>
        <taxon>Xylariomycetidae</taxon>
        <taxon>Xylariales</taxon>
        <taxon>Xylariaceae</taxon>
        <taxon>Xylaria</taxon>
    </lineage>
</organism>
<dbReference type="OrthoDB" id="4733322at2759"/>
<sequence>MHHDVAAAMIIDPISPNPMVYANILRTNFHRCELTLPNHSFVPINRTRCEYHTCCLPYEQIEYCDYHPESGRRHVRFEPEECHAFVLEHHHERLPYFGNVGPHHVPIPATWREMVRVQASDEELFPRLGRKLREGGKVFTECEKLYTIHNDTAILHAGLRDLRANGTLSSWHVMEAAEASVLESEDKLLKQRRLVSDMWSSVSSNAFLNRALPTTETNNVATAANEQGEQRSSRPAIVANANATKAKSKATPARKQKKQKKRRSSRIAASAKVKYTR</sequence>
<gene>
    <name evidence="2" type="ORF">FHL15_006938</name>
</gene>
<keyword evidence="3" id="KW-1185">Reference proteome</keyword>
<feature type="region of interest" description="Disordered" evidence="1">
    <location>
        <begin position="241"/>
        <end position="277"/>
    </location>
</feature>
<evidence type="ECO:0000256" key="1">
    <source>
        <dbReference type="SAM" id="MobiDB-lite"/>
    </source>
</evidence>
<proteinExistence type="predicted"/>
<evidence type="ECO:0000313" key="2">
    <source>
        <dbReference type="EMBL" id="TRX92071.1"/>
    </source>
</evidence>
<name>A0A553HVT9_9PEZI</name>
<accession>A0A553HVT9</accession>
<evidence type="ECO:0000313" key="3">
    <source>
        <dbReference type="Proteomes" id="UP000319160"/>
    </source>
</evidence>
<feature type="compositionally biased region" description="Low complexity" evidence="1">
    <location>
        <begin position="266"/>
        <end position="277"/>
    </location>
</feature>
<dbReference type="EMBL" id="VFLP01000039">
    <property type="protein sequence ID" value="TRX92071.1"/>
    <property type="molecule type" value="Genomic_DNA"/>
</dbReference>
<reference evidence="3" key="1">
    <citation type="submission" date="2019-06" db="EMBL/GenBank/DDBJ databases">
        <title>Draft genome sequence of the griseofulvin-producing fungus Xylaria cubensis strain G536.</title>
        <authorList>
            <person name="Mead M.E."/>
            <person name="Raja H.A."/>
            <person name="Steenwyk J.L."/>
            <person name="Knowles S.L."/>
            <person name="Oberlies N.H."/>
            <person name="Rokas A."/>
        </authorList>
    </citation>
    <scope>NUCLEOTIDE SEQUENCE [LARGE SCALE GENOMIC DNA]</scope>
    <source>
        <strain evidence="3">G536</strain>
    </source>
</reference>